<comment type="similarity">
    <text evidence="2 6">Belongs to the citrate synthase family.</text>
</comment>
<dbReference type="Pfam" id="PF00285">
    <property type="entry name" value="Citrate_synt"/>
    <property type="match status" value="1"/>
</dbReference>
<dbReference type="InterPro" id="IPR011278">
    <property type="entry name" value="2-MeCitrate/Citrate_synth_II"/>
</dbReference>
<evidence type="ECO:0000256" key="5">
    <source>
        <dbReference type="ARBA" id="ARBA00049288"/>
    </source>
</evidence>
<sequence>MNDECTPVINTGLRGVDVASSKICDVKGKEGKLIYRGYRIEDLAENATFEEVCYLLLHERLPDEPALAAFDNRLKQKRPIPESIVTLLKTLPRSMNPMDMLQAATPLLIQADENAGKQTPTDAQNSAEYLISGLSTLIAAWDRIRNGRSPVAPDTSLGHAANFLYMLTGEPPDPEAAAFFDAGLVLHAEHSFNASTFTARQVASTKAHIYAAVAAAIGSLSGPLHGGANVRVMEMLKEIKTPENIDAYINNILDSGGLIMGLGHAVYQTDDPRALILAPMSQRMGEITGDTRWYELTKELEIKGKQAFKKRKDRDIFCNVDFYSASLFYAMGIHMDLFTPVFALSRVSGWCAHVIEEQFAKAAPKPTLYRPGATYVGDYCGPDECRFIHIEERK</sequence>
<evidence type="ECO:0000256" key="3">
    <source>
        <dbReference type="ARBA" id="ARBA00022532"/>
    </source>
</evidence>
<evidence type="ECO:0000313" key="8">
    <source>
        <dbReference type="EMBL" id="MBG0779903.1"/>
    </source>
</evidence>
<dbReference type="InterPro" id="IPR002020">
    <property type="entry name" value="Citrate_synthase"/>
</dbReference>
<dbReference type="PANTHER" id="PTHR11739">
    <property type="entry name" value="CITRATE SYNTHASE"/>
    <property type="match status" value="1"/>
</dbReference>
<dbReference type="EMBL" id="JACCQK010000490">
    <property type="protein sequence ID" value="MBG0779903.1"/>
    <property type="molecule type" value="Genomic_DNA"/>
</dbReference>
<gene>
    <name evidence="8" type="ORF">H0S81_08255</name>
</gene>
<accession>A0A931CSG3</accession>
<dbReference type="InterPro" id="IPR036969">
    <property type="entry name" value="Citrate_synthase_sf"/>
</dbReference>
<comment type="pathway">
    <text evidence="1">Carbohydrate metabolism; tricarboxylic acid cycle; isocitrate from oxaloacetate: step 1/2.</text>
</comment>
<dbReference type="InterPro" id="IPR016143">
    <property type="entry name" value="Citrate_synth-like_sm_a-sub"/>
</dbReference>
<protein>
    <recommendedName>
        <fullName evidence="6">Citrate synthase</fullName>
    </recommendedName>
</protein>
<dbReference type="AlphaFoldDB" id="A0A931CSG3"/>
<dbReference type="PRINTS" id="PR00143">
    <property type="entry name" value="CITRTSNTHASE"/>
</dbReference>
<evidence type="ECO:0000256" key="6">
    <source>
        <dbReference type="PIRNR" id="PIRNR001369"/>
    </source>
</evidence>
<organism evidence="8 9">
    <name type="scientific">Desulfotignum balticum</name>
    <dbReference type="NCBI Taxonomy" id="115781"/>
    <lineage>
        <taxon>Bacteria</taxon>
        <taxon>Pseudomonadati</taxon>
        <taxon>Thermodesulfobacteriota</taxon>
        <taxon>Desulfobacteria</taxon>
        <taxon>Desulfobacterales</taxon>
        <taxon>Desulfobacteraceae</taxon>
        <taxon>Desulfotignum</taxon>
    </lineage>
</organism>
<dbReference type="GO" id="GO:0036440">
    <property type="term" value="F:citrate synthase activity"/>
    <property type="evidence" value="ECO:0007669"/>
    <property type="project" value="UniProtKB-EC"/>
</dbReference>
<dbReference type="Gene3D" id="1.10.580.10">
    <property type="entry name" value="Citrate Synthase, domain 1"/>
    <property type="match status" value="1"/>
</dbReference>
<evidence type="ECO:0000256" key="2">
    <source>
        <dbReference type="ARBA" id="ARBA00010566"/>
    </source>
</evidence>
<comment type="catalytic activity">
    <reaction evidence="5">
        <text>oxaloacetate + acetyl-CoA + H2O = citrate + CoA + H(+)</text>
        <dbReference type="Rhea" id="RHEA:16845"/>
        <dbReference type="ChEBI" id="CHEBI:15377"/>
        <dbReference type="ChEBI" id="CHEBI:15378"/>
        <dbReference type="ChEBI" id="CHEBI:16452"/>
        <dbReference type="ChEBI" id="CHEBI:16947"/>
        <dbReference type="ChEBI" id="CHEBI:57287"/>
        <dbReference type="ChEBI" id="CHEBI:57288"/>
        <dbReference type="EC" id="2.3.3.16"/>
    </reaction>
</comment>
<dbReference type="Proteomes" id="UP000706172">
    <property type="component" value="Unassembled WGS sequence"/>
</dbReference>
<feature type="active site" evidence="7">
    <location>
        <position position="321"/>
    </location>
</feature>
<dbReference type="SUPFAM" id="SSF48256">
    <property type="entry name" value="Citrate synthase"/>
    <property type="match status" value="1"/>
</dbReference>
<dbReference type="GO" id="GO:0006099">
    <property type="term" value="P:tricarboxylic acid cycle"/>
    <property type="evidence" value="ECO:0007669"/>
    <property type="project" value="UniProtKB-KW"/>
</dbReference>
<dbReference type="GO" id="GO:0005975">
    <property type="term" value="P:carbohydrate metabolic process"/>
    <property type="evidence" value="ECO:0007669"/>
    <property type="project" value="TreeGrafter"/>
</dbReference>
<keyword evidence="3" id="KW-0816">Tricarboxylic acid cycle</keyword>
<dbReference type="InterPro" id="IPR016142">
    <property type="entry name" value="Citrate_synth-like_lrg_a-sub"/>
</dbReference>
<dbReference type="InterPro" id="IPR024176">
    <property type="entry name" value="Citrate_synthase_bac-typ"/>
</dbReference>
<keyword evidence="4 6" id="KW-0808">Transferase</keyword>
<comment type="caution">
    <text evidence="8">The sequence shown here is derived from an EMBL/GenBank/DDBJ whole genome shotgun (WGS) entry which is preliminary data.</text>
</comment>
<reference evidence="8" key="1">
    <citation type="submission" date="2020-07" db="EMBL/GenBank/DDBJ databases">
        <title>Severe corrosion of carbon steel in oil field produced water can be linked to methanogenic archaea containing a special type of NiFe hydrogenase.</title>
        <authorList>
            <person name="Lahme S."/>
            <person name="Mand J."/>
            <person name="Longwell J."/>
            <person name="Smith R."/>
            <person name="Enning D."/>
        </authorList>
    </citation>
    <scope>NUCLEOTIDE SEQUENCE</scope>
    <source>
        <strain evidence="8">MIC098Bin6</strain>
    </source>
</reference>
<feature type="active site" evidence="7">
    <location>
        <position position="264"/>
    </location>
</feature>
<name>A0A931CSG3_9BACT</name>
<dbReference type="Gene3D" id="1.10.230.10">
    <property type="entry name" value="Cytochrome P450-Terp, domain 2"/>
    <property type="match status" value="1"/>
</dbReference>
<proteinExistence type="inferred from homology"/>
<evidence type="ECO:0000313" key="9">
    <source>
        <dbReference type="Proteomes" id="UP000706172"/>
    </source>
</evidence>
<evidence type="ECO:0000256" key="4">
    <source>
        <dbReference type="ARBA" id="ARBA00022679"/>
    </source>
</evidence>
<dbReference type="PANTHER" id="PTHR11739:SF4">
    <property type="entry name" value="CITRATE SYNTHASE, PEROXISOMAL"/>
    <property type="match status" value="1"/>
</dbReference>
<evidence type="ECO:0000256" key="1">
    <source>
        <dbReference type="ARBA" id="ARBA00004751"/>
    </source>
</evidence>
<dbReference type="GO" id="GO:0005737">
    <property type="term" value="C:cytoplasm"/>
    <property type="evidence" value="ECO:0007669"/>
    <property type="project" value="InterPro"/>
</dbReference>
<dbReference type="NCBIfam" id="TIGR01800">
    <property type="entry name" value="cit_synth_II"/>
    <property type="match status" value="1"/>
</dbReference>
<evidence type="ECO:0000256" key="7">
    <source>
        <dbReference type="PIRSR" id="PIRSR001369-1"/>
    </source>
</evidence>
<dbReference type="PIRSF" id="PIRSF001369">
    <property type="entry name" value="Citrate_synth"/>
    <property type="match status" value="1"/>
</dbReference>